<reference evidence="1 2" key="1">
    <citation type="journal article" date="2018" name="Sci. Data">
        <title>The draft genome sequence of cork oak.</title>
        <authorList>
            <person name="Ramos A.M."/>
            <person name="Usie A."/>
            <person name="Barbosa P."/>
            <person name="Barros P.M."/>
            <person name="Capote T."/>
            <person name="Chaves I."/>
            <person name="Simoes F."/>
            <person name="Abreu I."/>
            <person name="Carrasquinho I."/>
            <person name="Faro C."/>
            <person name="Guimaraes J.B."/>
            <person name="Mendonca D."/>
            <person name="Nobrega F."/>
            <person name="Rodrigues L."/>
            <person name="Saibo N.J.M."/>
            <person name="Varela M.C."/>
            <person name="Egas C."/>
            <person name="Matos J."/>
            <person name="Miguel C.M."/>
            <person name="Oliveira M.M."/>
            <person name="Ricardo C.P."/>
            <person name="Goncalves S."/>
        </authorList>
    </citation>
    <scope>NUCLEOTIDE SEQUENCE [LARGE SCALE GENOMIC DNA]</scope>
    <source>
        <strain evidence="2">cv. HL8</strain>
    </source>
</reference>
<gene>
    <name evidence="1" type="ORF">CFP56_007672</name>
</gene>
<dbReference type="AlphaFoldDB" id="A0AAW0L5L6"/>
<evidence type="ECO:0000313" key="1">
    <source>
        <dbReference type="EMBL" id="KAK7846595.1"/>
    </source>
</evidence>
<organism evidence="1 2">
    <name type="scientific">Quercus suber</name>
    <name type="common">Cork oak</name>
    <dbReference type="NCBI Taxonomy" id="58331"/>
    <lineage>
        <taxon>Eukaryota</taxon>
        <taxon>Viridiplantae</taxon>
        <taxon>Streptophyta</taxon>
        <taxon>Embryophyta</taxon>
        <taxon>Tracheophyta</taxon>
        <taxon>Spermatophyta</taxon>
        <taxon>Magnoliopsida</taxon>
        <taxon>eudicotyledons</taxon>
        <taxon>Gunneridae</taxon>
        <taxon>Pentapetalae</taxon>
        <taxon>rosids</taxon>
        <taxon>fabids</taxon>
        <taxon>Fagales</taxon>
        <taxon>Fagaceae</taxon>
        <taxon>Quercus</taxon>
    </lineage>
</organism>
<dbReference type="InterPro" id="IPR036691">
    <property type="entry name" value="Endo/exonu/phosph_ase_sf"/>
</dbReference>
<proteinExistence type="predicted"/>
<name>A0AAW0L5L6_QUESU</name>
<keyword evidence="2" id="KW-1185">Reference proteome</keyword>
<dbReference type="PANTHER" id="PTHR33710">
    <property type="entry name" value="BNAC02G09200D PROTEIN"/>
    <property type="match status" value="1"/>
</dbReference>
<dbReference type="Proteomes" id="UP000237347">
    <property type="component" value="Unassembled WGS sequence"/>
</dbReference>
<sequence length="110" mass="12933">MDLGFHEPRFTWTNKNSISYCYIKEHLDRSLGNAEWKIHFPRSEIHHLSHTKSNHCPILLDTDPSNCRFPKPFKFKQIWLTDPSFSHLVKQSWTSSEALPFSSSSLSRFP</sequence>
<dbReference type="SUPFAM" id="SSF56219">
    <property type="entry name" value="DNase I-like"/>
    <property type="match status" value="1"/>
</dbReference>
<comment type="caution">
    <text evidence="1">The sequence shown here is derived from an EMBL/GenBank/DDBJ whole genome shotgun (WGS) entry which is preliminary data.</text>
</comment>
<dbReference type="EMBL" id="PKMF04000153">
    <property type="protein sequence ID" value="KAK7846595.1"/>
    <property type="molecule type" value="Genomic_DNA"/>
</dbReference>
<evidence type="ECO:0000313" key="2">
    <source>
        <dbReference type="Proteomes" id="UP000237347"/>
    </source>
</evidence>
<protein>
    <submittedName>
        <fullName evidence="1">Uncharacterized protein</fullName>
    </submittedName>
</protein>
<accession>A0AAW0L5L6</accession>
<dbReference type="PANTHER" id="PTHR33710:SF71">
    <property type="entry name" value="ENDONUCLEASE_EXONUCLEASE_PHOSPHATASE DOMAIN-CONTAINING PROTEIN"/>
    <property type="match status" value="1"/>
</dbReference>